<comment type="caution">
    <text evidence="2">The sequence shown here is derived from an EMBL/GenBank/DDBJ whole genome shotgun (WGS) entry which is preliminary data.</text>
</comment>
<reference evidence="2 3" key="1">
    <citation type="submission" date="2019-03" db="EMBL/GenBank/DDBJ databases">
        <title>Single cell metagenomics reveals metabolic interactions within the superorganism composed of flagellate Streblomastix strix and complex community of Bacteroidetes bacteria on its surface.</title>
        <authorList>
            <person name="Treitli S.C."/>
            <person name="Kolisko M."/>
            <person name="Husnik F."/>
            <person name="Keeling P."/>
            <person name="Hampl V."/>
        </authorList>
    </citation>
    <scope>NUCLEOTIDE SEQUENCE [LARGE SCALE GENOMIC DNA]</scope>
    <source>
        <strain evidence="2">ST1C</strain>
    </source>
</reference>
<proteinExistence type="predicted"/>
<name>A0A5J4UKL3_9EUKA</name>
<feature type="region of interest" description="Disordered" evidence="1">
    <location>
        <begin position="1"/>
        <end position="31"/>
    </location>
</feature>
<evidence type="ECO:0000313" key="3">
    <source>
        <dbReference type="Proteomes" id="UP000324800"/>
    </source>
</evidence>
<gene>
    <name evidence="2" type="ORF">EZS28_033286</name>
</gene>
<protein>
    <submittedName>
        <fullName evidence="2">Uncharacterized protein</fullName>
    </submittedName>
</protein>
<accession>A0A5J4UKL3</accession>
<dbReference type="AlphaFoldDB" id="A0A5J4UKL3"/>
<organism evidence="2 3">
    <name type="scientific">Streblomastix strix</name>
    <dbReference type="NCBI Taxonomy" id="222440"/>
    <lineage>
        <taxon>Eukaryota</taxon>
        <taxon>Metamonada</taxon>
        <taxon>Preaxostyla</taxon>
        <taxon>Oxymonadida</taxon>
        <taxon>Streblomastigidae</taxon>
        <taxon>Streblomastix</taxon>
    </lineage>
</organism>
<evidence type="ECO:0000313" key="2">
    <source>
        <dbReference type="EMBL" id="KAA6371186.1"/>
    </source>
</evidence>
<dbReference type="Proteomes" id="UP000324800">
    <property type="component" value="Unassembled WGS sequence"/>
</dbReference>
<dbReference type="EMBL" id="SNRW01014699">
    <property type="protein sequence ID" value="KAA6371186.1"/>
    <property type="molecule type" value="Genomic_DNA"/>
</dbReference>
<feature type="non-terminal residue" evidence="2">
    <location>
        <position position="95"/>
    </location>
</feature>
<evidence type="ECO:0000256" key="1">
    <source>
        <dbReference type="SAM" id="MobiDB-lite"/>
    </source>
</evidence>
<sequence length="95" mass="10864">MTRAQMDTIEQRNLLKTQPSPEKRPGNNNQLLRQLPSLHQTEGAHPAQVDKLFMRIVGFTGELVQELKKLIVKQVIDLIRIKQAIMIPELVQDLA</sequence>
<feature type="compositionally biased region" description="Polar residues" evidence="1">
    <location>
        <begin position="14"/>
        <end position="31"/>
    </location>
</feature>